<keyword evidence="5" id="KW-1185">Reference proteome</keyword>
<dbReference type="OrthoDB" id="782726at2759"/>
<dbReference type="Proteomes" id="UP000479710">
    <property type="component" value="Unassembled WGS sequence"/>
</dbReference>
<evidence type="ECO:0000313" key="5">
    <source>
        <dbReference type="Proteomes" id="UP000479710"/>
    </source>
</evidence>
<dbReference type="AlphaFoldDB" id="A0A6G1CZI9"/>
<reference evidence="4 5" key="1">
    <citation type="submission" date="2019-11" db="EMBL/GenBank/DDBJ databases">
        <title>Whole genome sequence of Oryza granulata.</title>
        <authorList>
            <person name="Li W."/>
        </authorList>
    </citation>
    <scope>NUCLEOTIDE SEQUENCE [LARGE SCALE GENOMIC DNA]</scope>
    <source>
        <strain evidence="5">cv. Menghai</strain>
        <tissue evidence="4">Leaf</tissue>
    </source>
</reference>
<dbReference type="EMBL" id="SPHZ02000007">
    <property type="protein sequence ID" value="KAF0905542.1"/>
    <property type="molecule type" value="Genomic_DNA"/>
</dbReference>
<gene>
    <name evidence="4" type="ORF">E2562_007339</name>
</gene>
<dbReference type="Pfam" id="PF00139">
    <property type="entry name" value="Lectin_legB"/>
    <property type="match status" value="1"/>
</dbReference>
<dbReference type="Gene3D" id="2.60.120.200">
    <property type="match status" value="1"/>
</dbReference>
<keyword evidence="1" id="KW-0430">Lectin</keyword>
<proteinExistence type="predicted"/>
<evidence type="ECO:0000256" key="1">
    <source>
        <dbReference type="ARBA" id="ARBA00022734"/>
    </source>
</evidence>
<evidence type="ECO:0000259" key="3">
    <source>
        <dbReference type="Pfam" id="PF00139"/>
    </source>
</evidence>
<name>A0A6G1CZI9_9ORYZ</name>
<evidence type="ECO:0000313" key="4">
    <source>
        <dbReference type="EMBL" id="KAF0905542.1"/>
    </source>
</evidence>
<organism evidence="4 5">
    <name type="scientific">Oryza meyeriana var. granulata</name>
    <dbReference type="NCBI Taxonomy" id="110450"/>
    <lineage>
        <taxon>Eukaryota</taxon>
        <taxon>Viridiplantae</taxon>
        <taxon>Streptophyta</taxon>
        <taxon>Embryophyta</taxon>
        <taxon>Tracheophyta</taxon>
        <taxon>Spermatophyta</taxon>
        <taxon>Magnoliopsida</taxon>
        <taxon>Liliopsida</taxon>
        <taxon>Poales</taxon>
        <taxon>Poaceae</taxon>
        <taxon>BOP clade</taxon>
        <taxon>Oryzoideae</taxon>
        <taxon>Oryzeae</taxon>
        <taxon>Oryzinae</taxon>
        <taxon>Oryza</taxon>
        <taxon>Oryza meyeriana</taxon>
    </lineage>
</organism>
<feature type="chain" id="PRO_5026269701" description="Legume lectin domain-containing protein" evidence="2">
    <location>
        <begin position="17"/>
        <end position="182"/>
    </location>
</feature>
<feature type="domain" description="Legume lectin" evidence="3">
    <location>
        <begin position="27"/>
        <end position="119"/>
    </location>
</feature>
<comment type="caution">
    <text evidence="4">The sequence shown here is derived from an EMBL/GenBank/DDBJ whole genome shotgun (WGS) entry which is preliminary data.</text>
</comment>
<protein>
    <recommendedName>
        <fullName evidence="3">Legume lectin domain-containing protein</fullName>
    </recommendedName>
</protein>
<dbReference type="GO" id="GO:0030246">
    <property type="term" value="F:carbohydrate binding"/>
    <property type="evidence" value="ECO:0007669"/>
    <property type="project" value="UniProtKB-KW"/>
</dbReference>
<keyword evidence="2" id="KW-0732">Signal</keyword>
<sequence length="182" mass="20444">MEHLACFLLFLTLNLASFTTTASSGQDQFVYSGFSGSNLILDGRAMVTPNGILELTNGYKTSYAFYPTPWQFRKVPLQSLSVNYVLFMAPPIRCPNSMAFMIFPSKDLNDDRRESNLAVNLVSCQDKRFVENYENDVSISINDTLSRPLETHPAGFYDDKKGIFYDLPLVGGKSNVGWRVLV</sequence>
<dbReference type="InterPro" id="IPR013320">
    <property type="entry name" value="ConA-like_dom_sf"/>
</dbReference>
<evidence type="ECO:0000256" key="2">
    <source>
        <dbReference type="SAM" id="SignalP"/>
    </source>
</evidence>
<feature type="signal peptide" evidence="2">
    <location>
        <begin position="1"/>
        <end position="16"/>
    </location>
</feature>
<dbReference type="SUPFAM" id="SSF49899">
    <property type="entry name" value="Concanavalin A-like lectins/glucanases"/>
    <property type="match status" value="1"/>
</dbReference>
<accession>A0A6G1CZI9</accession>
<dbReference type="InterPro" id="IPR001220">
    <property type="entry name" value="Legume_lectin_dom"/>
</dbReference>